<evidence type="ECO:0000256" key="1">
    <source>
        <dbReference type="ARBA" id="ARBA00010928"/>
    </source>
</evidence>
<gene>
    <name evidence="6" type="ORF">EV380_2145</name>
</gene>
<dbReference type="SUPFAM" id="SSF55347">
    <property type="entry name" value="Glyceraldehyde-3-phosphate dehydrogenase-like, C-terminal domain"/>
    <property type="match status" value="1"/>
</dbReference>
<dbReference type="Gene3D" id="3.40.50.720">
    <property type="entry name" value="NAD(P)-binding Rossmann-like Domain"/>
    <property type="match status" value="1"/>
</dbReference>
<comment type="caution">
    <text evidence="6">The sequence shown here is derived from an EMBL/GenBank/DDBJ whole genome shotgun (WGS) entry which is preliminary data.</text>
</comment>
<dbReference type="SUPFAM" id="SSF51735">
    <property type="entry name" value="NAD(P)-binding Rossmann-fold domains"/>
    <property type="match status" value="1"/>
</dbReference>
<dbReference type="PANTHER" id="PTHR42840">
    <property type="entry name" value="NAD(P)-BINDING ROSSMANN-FOLD SUPERFAMILY PROTEIN-RELATED"/>
    <property type="match status" value="1"/>
</dbReference>
<organism evidence="6 7">
    <name type="scientific">Zhihengliuella halotolerans</name>
    <dbReference type="NCBI Taxonomy" id="370736"/>
    <lineage>
        <taxon>Bacteria</taxon>
        <taxon>Bacillati</taxon>
        <taxon>Actinomycetota</taxon>
        <taxon>Actinomycetes</taxon>
        <taxon>Micrococcales</taxon>
        <taxon>Micrococcaceae</taxon>
        <taxon>Zhihengliuella</taxon>
    </lineage>
</organism>
<dbReference type="PANTHER" id="PTHR42840:SF3">
    <property type="entry name" value="BINDING ROSSMANN FOLD OXIDOREDUCTASE, PUTATIVE (AFU_ORTHOLOGUE AFUA_2G10240)-RELATED"/>
    <property type="match status" value="1"/>
</dbReference>
<comment type="similarity">
    <text evidence="1">Belongs to the Gfo/Idh/MocA family.</text>
</comment>
<proteinExistence type="inferred from homology"/>
<dbReference type="Proteomes" id="UP000292685">
    <property type="component" value="Unassembled WGS sequence"/>
</dbReference>
<evidence type="ECO:0000313" key="7">
    <source>
        <dbReference type="Proteomes" id="UP000292685"/>
    </source>
</evidence>
<protein>
    <submittedName>
        <fullName evidence="6">Myo-inositol 2-dehydrogenase</fullName>
    </submittedName>
</protein>
<dbReference type="GO" id="GO:0000166">
    <property type="term" value="F:nucleotide binding"/>
    <property type="evidence" value="ECO:0007669"/>
    <property type="project" value="InterPro"/>
</dbReference>
<sequence length="344" mass="35542">MTRASVRIGLIGTGRIGQVHAAAIAANPHAELTGVADVFVDGARATAARFGGIATDNAEELIASGQLDAVLIASPTPTHVDLISASVEAGLPVLCEKPIDLDINRVDALLPKVRAASVPVALGFNRRFDPAFAAVRARVAAGEIGSLEQLSIISRDPAAPPADYVGVSGGIFRDMTIHDFDMARFFLPDIVEVSATGSQLFDDGARTHGDFDTAVTTLRSSCGAIVSITNSRHSAVGYDQRLEAFGATGMLQVANAPTSLVSLSTAAAVEAKPPYQDFFLERYAEAYAAELDAFIALVRGEKSDSPTYEDGRAALLLADAAQRSATGGGTVAVDLGFSAVAGAA</sequence>
<accession>A0A4Q8AEA0</accession>
<feature type="domain" description="GFO/IDH/MocA-like oxidoreductase" evidence="5">
    <location>
        <begin position="132"/>
        <end position="251"/>
    </location>
</feature>
<dbReference type="OrthoDB" id="256869at2"/>
<evidence type="ECO:0000259" key="4">
    <source>
        <dbReference type="Pfam" id="PF01408"/>
    </source>
</evidence>
<evidence type="ECO:0000313" key="6">
    <source>
        <dbReference type="EMBL" id="RZU62548.1"/>
    </source>
</evidence>
<dbReference type="InterPro" id="IPR000683">
    <property type="entry name" value="Gfo/Idh/MocA-like_OxRdtase_N"/>
</dbReference>
<dbReference type="EMBL" id="SHLA01000001">
    <property type="protein sequence ID" value="RZU62548.1"/>
    <property type="molecule type" value="Genomic_DNA"/>
</dbReference>
<dbReference type="GO" id="GO:0016491">
    <property type="term" value="F:oxidoreductase activity"/>
    <property type="evidence" value="ECO:0007669"/>
    <property type="project" value="UniProtKB-KW"/>
</dbReference>
<evidence type="ECO:0000256" key="3">
    <source>
        <dbReference type="ARBA" id="ARBA00023027"/>
    </source>
</evidence>
<reference evidence="6 7" key="1">
    <citation type="submission" date="2019-02" db="EMBL/GenBank/DDBJ databases">
        <title>Sequencing the genomes of 1000 actinobacteria strains.</title>
        <authorList>
            <person name="Klenk H.-P."/>
        </authorList>
    </citation>
    <scope>NUCLEOTIDE SEQUENCE [LARGE SCALE GENOMIC DNA]</scope>
    <source>
        <strain evidence="6 7">DSM 17364</strain>
    </source>
</reference>
<dbReference type="Gene3D" id="3.30.360.10">
    <property type="entry name" value="Dihydrodipicolinate Reductase, domain 2"/>
    <property type="match status" value="1"/>
</dbReference>
<dbReference type="InterPro" id="IPR030827">
    <property type="entry name" value="Myo_inos_IolG"/>
</dbReference>
<keyword evidence="3" id="KW-0520">NAD</keyword>
<dbReference type="NCBIfam" id="TIGR04380">
    <property type="entry name" value="myo_inos_iolG"/>
    <property type="match status" value="1"/>
</dbReference>
<feature type="domain" description="Gfo/Idh/MocA-like oxidoreductase N-terminal" evidence="4">
    <location>
        <begin position="6"/>
        <end position="123"/>
    </location>
</feature>
<dbReference type="RefSeq" id="WP_130451118.1">
    <property type="nucleotide sequence ID" value="NZ_SHLA01000001.1"/>
</dbReference>
<evidence type="ECO:0000259" key="5">
    <source>
        <dbReference type="Pfam" id="PF22725"/>
    </source>
</evidence>
<keyword evidence="7" id="KW-1185">Reference proteome</keyword>
<dbReference type="AlphaFoldDB" id="A0A4Q8AEA0"/>
<dbReference type="Pfam" id="PF22725">
    <property type="entry name" value="GFO_IDH_MocA_C3"/>
    <property type="match status" value="1"/>
</dbReference>
<dbReference type="InterPro" id="IPR036291">
    <property type="entry name" value="NAD(P)-bd_dom_sf"/>
</dbReference>
<evidence type="ECO:0000256" key="2">
    <source>
        <dbReference type="ARBA" id="ARBA00023002"/>
    </source>
</evidence>
<dbReference type="InterPro" id="IPR055170">
    <property type="entry name" value="GFO_IDH_MocA-like_dom"/>
</dbReference>
<keyword evidence="2" id="KW-0560">Oxidoreductase</keyword>
<name>A0A4Q8AEA0_9MICC</name>
<dbReference type="Pfam" id="PF01408">
    <property type="entry name" value="GFO_IDH_MocA"/>
    <property type="match status" value="1"/>
</dbReference>